<reference evidence="2 3" key="1">
    <citation type="submission" date="2015-12" db="EMBL/GenBank/DDBJ databases">
        <authorList>
            <person name="Shamseldin A."/>
            <person name="Moawad H."/>
            <person name="Abd El-Rahim W.M."/>
            <person name="Sadowsky M.J."/>
        </authorList>
    </citation>
    <scope>NUCLEOTIDE SEQUENCE [LARGE SCALE GENOMIC DNA]</scope>
    <source>
        <strain evidence="2 3">D7</strain>
    </source>
</reference>
<accession>A0A126Q3B6</accession>
<protein>
    <submittedName>
        <fullName evidence="2">Uncharacterized protein</fullName>
    </submittedName>
</protein>
<dbReference type="Proteomes" id="UP000063991">
    <property type="component" value="Chromosome"/>
</dbReference>
<feature type="compositionally biased region" description="Polar residues" evidence="1">
    <location>
        <begin position="40"/>
        <end position="58"/>
    </location>
</feature>
<sequence length="236" mass="25844">MKKLSFVLTVVLFTTVGYFIGSLTSEQRIQKKDQATNLNNTAVPHADNSGSTSSQALTSAEELTVTKVDTDAELKNEKLTSDETNVHALIEPEEPIDDTSHILQVNNDIATLDTKRLGSLTITELRGLLETIKFAPKTSETLSIESDLQDSLYDRLEEHDAALYREAVCNNDLCAIEVASGNLEILNSLVDDLMFDADISASMQGGFVRLYSEDNQHFATFLGVRKGKASTVIIAN</sequence>
<organism evidence="2 3">
    <name type="scientific">Alteromonas macleodii</name>
    <name type="common">Pseudoalteromonas macleodii</name>
    <dbReference type="NCBI Taxonomy" id="28108"/>
    <lineage>
        <taxon>Bacteria</taxon>
        <taxon>Pseudomonadati</taxon>
        <taxon>Pseudomonadota</taxon>
        <taxon>Gammaproteobacteria</taxon>
        <taxon>Alteromonadales</taxon>
        <taxon>Alteromonadaceae</taxon>
        <taxon>Alteromonas/Salinimonas group</taxon>
        <taxon>Alteromonas</taxon>
    </lineage>
</organism>
<evidence type="ECO:0000313" key="3">
    <source>
        <dbReference type="Proteomes" id="UP000063991"/>
    </source>
</evidence>
<feature type="region of interest" description="Disordered" evidence="1">
    <location>
        <begin position="40"/>
        <end position="59"/>
    </location>
</feature>
<gene>
    <name evidence="2" type="ORF">AVL55_12685</name>
</gene>
<dbReference type="OrthoDB" id="9889522at2"/>
<dbReference type="RefSeq" id="WP_061095390.1">
    <property type="nucleotide sequence ID" value="NZ_CP014323.1"/>
</dbReference>
<proteinExistence type="predicted"/>
<dbReference type="EMBL" id="CP014323">
    <property type="protein sequence ID" value="AMJ98949.1"/>
    <property type="molecule type" value="Genomic_DNA"/>
</dbReference>
<evidence type="ECO:0000313" key="2">
    <source>
        <dbReference type="EMBL" id="AMJ98949.1"/>
    </source>
</evidence>
<dbReference type="AlphaFoldDB" id="A0A126Q3B6"/>
<evidence type="ECO:0000256" key="1">
    <source>
        <dbReference type="SAM" id="MobiDB-lite"/>
    </source>
</evidence>
<name>A0A126Q3B6_ALTMA</name>